<evidence type="ECO:0000256" key="5">
    <source>
        <dbReference type="SAM" id="MobiDB-lite"/>
    </source>
</evidence>
<evidence type="ECO:0000259" key="6">
    <source>
        <dbReference type="SMART" id="SM00382"/>
    </source>
</evidence>
<keyword evidence="3" id="KW-0067">ATP-binding</keyword>
<dbReference type="FunFam" id="1.10.8.60:FF:000016">
    <property type="entry name" value="ATPase family AAA domain-containing protein 2B"/>
    <property type="match status" value="1"/>
</dbReference>
<dbReference type="GO" id="GO:0006334">
    <property type="term" value="P:nucleosome assembly"/>
    <property type="evidence" value="ECO:0007669"/>
    <property type="project" value="TreeGrafter"/>
</dbReference>
<feature type="compositionally biased region" description="Polar residues" evidence="5">
    <location>
        <begin position="92"/>
        <end position="104"/>
    </location>
</feature>
<dbReference type="PROSITE" id="PS00674">
    <property type="entry name" value="AAA"/>
    <property type="match status" value="1"/>
</dbReference>
<dbReference type="Gene3D" id="3.40.50.300">
    <property type="entry name" value="P-loop containing nucleotide triphosphate hydrolases"/>
    <property type="match status" value="1"/>
</dbReference>
<keyword evidence="2" id="KW-0547">Nucleotide-binding</keyword>
<accession>A0AAN6JQT8</accession>
<dbReference type="InterPro" id="IPR003959">
    <property type="entry name" value="ATPase_AAA_core"/>
</dbReference>
<comment type="caution">
    <text evidence="7">The sequence shown here is derived from an EMBL/GenBank/DDBJ whole genome shotgun (WGS) entry which is preliminary data.</text>
</comment>
<dbReference type="Pfam" id="PF17862">
    <property type="entry name" value="AAA_lid_3"/>
    <property type="match status" value="1"/>
</dbReference>
<dbReference type="SMART" id="SM00382">
    <property type="entry name" value="AAA"/>
    <property type="match status" value="1"/>
</dbReference>
<dbReference type="Gene3D" id="1.10.8.60">
    <property type="match status" value="1"/>
</dbReference>
<feature type="compositionally biased region" description="Acidic residues" evidence="5">
    <location>
        <begin position="110"/>
        <end position="119"/>
    </location>
</feature>
<feature type="region of interest" description="Disordered" evidence="5">
    <location>
        <begin position="307"/>
        <end position="339"/>
    </location>
</feature>
<dbReference type="Proteomes" id="UP001176517">
    <property type="component" value="Unassembled WGS sequence"/>
</dbReference>
<feature type="compositionally biased region" description="Acidic residues" evidence="5">
    <location>
        <begin position="186"/>
        <end position="201"/>
    </location>
</feature>
<evidence type="ECO:0000256" key="2">
    <source>
        <dbReference type="ARBA" id="ARBA00022741"/>
    </source>
</evidence>
<feature type="region of interest" description="Disordered" evidence="5">
    <location>
        <begin position="1"/>
        <end position="279"/>
    </location>
</feature>
<dbReference type="GO" id="GO:0005524">
    <property type="term" value="F:ATP binding"/>
    <property type="evidence" value="ECO:0007669"/>
    <property type="project" value="UniProtKB-KW"/>
</dbReference>
<evidence type="ECO:0000313" key="7">
    <source>
        <dbReference type="EMBL" id="KAK0547558.1"/>
    </source>
</evidence>
<evidence type="ECO:0000256" key="3">
    <source>
        <dbReference type="ARBA" id="ARBA00022840"/>
    </source>
</evidence>
<dbReference type="GO" id="GO:0005634">
    <property type="term" value="C:nucleus"/>
    <property type="evidence" value="ECO:0007669"/>
    <property type="project" value="TreeGrafter"/>
</dbReference>
<keyword evidence="8" id="KW-1185">Reference proteome</keyword>
<dbReference type="SUPFAM" id="SSF52540">
    <property type="entry name" value="P-loop containing nucleoside triphosphate hydrolases"/>
    <property type="match status" value="1"/>
</dbReference>
<protein>
    <submittedName>
        <fullName evidence="7">TAT-binding protein-like protein 7, AAA ATPase</fullName>
    </submittedName>
</protein>
<feature type="compositionally biased region" description="Acidic residues" evidence="5">
    <location>
        <begin position="17"/>
        <end position="32"/>
    </location>
</feature>
<name>A0AAN6JQT8_9BASI</name>
<proteinExistence type="inferred from homology"/>
<dbReference type="GO" id="GO:0045815">
    <property type="term" value="P:transcription initiation-coupled chromatin remodeling"/>
    <property type="evidence" value="ECO:0007669"/>
    <property type="project" value="TreeGrafter"/>
</dbReference>
<keyword evidence="4" id="KW-0103">Bromodomain</keyword>
<dbReference type="GO" id="GO:0016887">
    <property type="term" value="F:ATP hydrolysis activity"/>
    <property type="evidence" value="ECO:0007669"/>
    <property type="project" value="InterPro"/>
</dbReference>
<feature type="compositionally biased region" description="Basic and acidic residues" evidence="5">
    <location>
        <begin position="132"/>
        <end position="142"/>
    </location>
</feature>
<feature type="non-terminal residue" evidence="7">
    <location>
        <position position="800"/>
    </location>
</feature>
<evidence type="ECO:0000313" key="8">
    <source>
        <dbReference type="Proteomes" id="UP001176517"/>
    </source>
</evidence>
<feature type="domain" description="AAA+ ATPase" evidence="6">
    <location>
        <begin position="472"/>
        <end position="613"/>
    </location>
</feature>
<dbReference type="EMBL" id="JAPDMZ010000158">
    <property type="protein sequence ID" value="KAK0547558.1"/>
    <property type="molecule type" value="Genomic_DNA"/>
</dbReference>
<dbReference type="InterPro" id="IPR003960">
    <property type="entry name" value="ATPase_AAA_CS"/>
</dbReference>
<dbReference type="GO" id="GO:0006337">
    <property type="term" value="P:nucleosome disassembly"/>
    <property type="evidence" value="ECO:0007669"/>
    <property type="project" value="TreeGrafter"/>
</dbReference>
<reference evidence="7" key="1">
    <citation type="journal article" date="2023" name="PhytoFront">
        <title>Draft Genome Resources of Seven Strains of Tilletia horrida, Causal Agent of Kernel Smut of Rice.</title>
        <authorList>
            <person name="Khanal S."/>
            <person name="Antony Babu S."/>
            <person name="Zhou X.G."/>
        </authorList>
    </citation>
    <scope>NUCLEOTIDE SEQUENCE</scope>
    <source>
        <strain evidence="7">TX6</strain>
    </source>
</reference>
<dbReference type="Pfam" id="PF00004">
    <property type="entry name" value="AAA"/>
    <property type="match status" value="1"/>
</dbReference>
<dbReference type="GO" id="GO:0003682">
    <property type="term" value="F:chromatin binding"/>
    <property type="evidence" value="ECO:0007669"/>
    <property type="project" value="TreeGrafter"/>
</dbReference>
<dbReference type="FunFam" id="3.40.50.300:FF:000061">
    <property type="entry name" value="ATPase family, AAA domain-containing 2"/>
    <property type="match status" value="1"/>
</dbReference>
<evidence type="ECO:0000256" key="1">
    <source>
        <dbReference type="ARBA" id="ARBA00006914"/>
    </source>
</evidence>
<organism evidence="7 8">
    <name type="scientific">Tilletia horrida</name>
    <dbReference type="NCBI Taxonomy" id="155126"/>
    <lineage>
        <taxon>Eukaryota</taxon>
        <taxon>Fungi</taxon>
        <taxon>Dikarya</taxon>
        <taxon>Basidiomycota</taxon>
        <taxon>Ustilaginomycotina</taxon>
        <taxon>Exobasidiomycetes</taxon>
        <taxon>Tilletiales</taxon>
        <taxon>Tilletiaceae</taxon>
        <taxon>Tilletia</taxon>
    </lineage>
</organism>
<sequence>MTTRRAASKHINYNENENYDEEEDAAGSDDFEGEPRATSSGPRSSGRNRRKSQVLREYQGDDDDDEEEELIAPKRTTSASKLKLVLKPKTEVQASTLTRSSARHSTGAGNEDENEDDADGGAAENGDYAPEPVDHDSQDNTRRTRNRAVNYVVDVPSDSDDGVVRPGRGTGKGKAKGPSNSGLDKDGDDDYDDDDNDDDAEYGSRPRRKFKTKTETQNKRFSGMAARSKARRNKDTDDDFVGGSEDSADEEDLNLNDDDSDDIQDIQSSQQGGYGLRQRKKVDYRVPTVDKNGNLIFPKGVDPSTFSSTLFPRPGPTTFVDDTPKKRPPRKNGWNGLPSKMSGKEYEKLFGDGLDSSDDDVPASRRVLGAGLGGGAMLGGLPSSISGLLGGAGGLGAFGGAATAHGAADKDAHLGRIKPGKDGLADVDPFGPNMQVDFSSIGGLDSHVQQLKEMVSLPLLYPEVFQRFKITPPRGVLFHGPPGTGKTLVARALAASCSTEGQQISFFMRKGADCLSKWVGEAERQLRLLFEEAKNSQPSIIFFDEIDGLAPVRSSKQDQIHASIVSTLLALMDGMDGRGQVVVIGATNRPDSVDPALRRPGRFDREFYFPLPDKKARRAILDIHTRGWEPPLPNEFKDRLAEVTKGYGGADMRALCTEAALNAIQRRYPQVYTTNERLLLQPETIRVDAKDFMMSVNKVVPSSKRAGGGSAAALPEHLQPLLEHTVSEASRVLDLMMPPTSKRNALEEAMYEDEAPMASSSGAADARAQDGGFGRELLLQSFEALRVFKPRVLIYGDEGM</sequence>
<dbReference type="PANTHER" id="PTHR23069">
    <property type="entry name" value="AAA DOMAIN-CONTAINING"/>
    <property type="match status" value="1"/>
</dbReference>
<dbReference type="PANTHER" id="PTHR23069:SF0">
    <property type="entry name" value="TAT-BINDING HOMOLOG 7"/>
    <property type="match status" value="1"/>
</dbReference>
<comment type="similarity">
    <text evidence="1">Belongs to the AAA ATPase family.</text>
</comment>
<gene>
    <name evidence="7" type="primary">YTA7_1</name>
    <name evidence="7" type="ORF">OC846_004813</name>
</gene>
<dbReference type="GO" id="GO:0042393">
    <property type="term" value="F:histone binding"/>
    <property type="evidence" value="ECO:0007669"/>
    <property type="project" value="TreeGrafter"/>
</dbReference>
<dbReference type="InterPro" id="IPR041569">
    <property type="entry name" value="AAA_lid_3"/>
</dbReference>
<dbReference type="InterPro" id="IPR027417">
    <property type="entry name" value="P-loop_NTPase"/>
</dbReference>
<dbReference type="AlphaFoldDB" id="A0AAN6JQT8"/>
<dbReference type="InterPro" id="IPR045199">
    <property type="entry name" value="ATAD2-like"/>
</dbReference>
<feature type="compositionally biased region" description="Acidic residues" evidence="5">
    <location>
        <begin position="60"/>
        <end position="70"/>
    </location>
</feature>
<dbReference type="InterPro" id="IPR003593">
    <property type="entry name" value="AAA+_ATPase"/>
</dbReference>
<evidence type="ECO:0000256" key="4">
    <source>
        <dbReference type="ARBA" id="ARBA00023117"/>
    </source>
</evidence>
<feature type="compositionally biased region" description="Acidic residues" evidence="5">
    <location>
        <begin position="236"/>
        <end position="264"/>
    </location>
</feature>